<keyword evidence="2" id="KW-0444">Lipid biosynthesis</keyword>
<dbReference type="SUPFAM" id="SSF54211">
    <property type="entry name" value="Ribosomal protein S5 domain 2-like"/>
    <property type="match status" value="1"/>
</dbReference>
<reference evidence="12 13" key="1">
    <citation type="submission" date="2014-04" db="EMBL/GenBank/DDBJ databases">
        <title>Genome assembly of Hyalangium minutum DSM 14724.</title>
        <authorList>
            <person name="Sharma G."/>
            <person name="Subramanian S."/>
        </authorList>
    </citation>
    <scope>NUCLEOTIDE SEQUENCE [LARGE SCALE GENOMIC DNA]</scope>
    <source>
        <strain evidence="12 13">DSM 14724</strain>
    </source>
</reference>
<feature type="domain" description="GHMP kinase N-terminal" evidence="10">
    <location>
        <begin position="106"/>
        <end position="165"/>
    </location>
</feature>
<dbReference type="Gene3D" id="3.30.70.890">
    <property type="entry name" value="GHMP kinase, C-terminal domain"/>
    <property type="match status" value="1"/>
</dbReference>
<evidence type="ECO:0000259" key="10">
    <source>
        <dbReference type="Pfam" id="PF00288"/>
    </source>
</evidence>
<dbReference type="InterPro" id="IPR006204">
    <property type="entry name" value="GHMP_kinase_N_dom"/>
</dbReference>
<proteinExistence type="predicted"/>
<evidence type="ECO:0000256" key="6">
    <source>
        <dbReference type="ARBA" id="ARBA00022840"/>
    </source>
</evidence>
<dbReference type="InterPro" id="IPR036554">
    <property type="entry name" value="GHMP_kinase_C_sf"/>
</dbReference>
<dbReference type="PANTHER" id="PTHR43290">
    <property type="entry name" value="MEVALONATE KINASE"/>
    <property type="match status" value="1"/>
</dbReference>
<evidence type="ECO:0000313" key="12">
    <source>
        <dbReference type="EMBL" id="KFE67248.1"/>
    </source>
</evidence>
<keyword evidence="1" id="KW-0963">Cytoplasm</keyword>
<dbReference type="GO" id="GO:0005829">
    <property type="term" value="C:cytosol"/>
    <property type="evidence" value="ECO:0007669"/>
    <property type="project" value="TreeGrafter"/>
</dbReference>
<dbReference type="SUPFAM" id="SSF55060">
    <property type="entry name" value="GHMP Kinase, C-terminal domain"/>
    <property type="match status" value="1"/>
</dbReference>
<organism evidence="12 13">
    <name type="scientific">Hyalangium minutum</name>
    <dbReference type="NCBI Taxonomy" id="394096"/>
    <lineage>
        <taxon>Bacteria</taxon>
        <taxon>Pseudomonadati</taxon>
        <taxon>Myxococcota</taxon>
        <taxon>Myxococcia</taxon>
        <taxon>Myxococcales</taxon>
        <taxon>Cystobacterineae</taxon>
        <taxon>Archangiaceae</taxon>
        <taxon>Hyalangium</taxon>
    </lineage>
</organism>
<keyword evidence="6" id="KW-0067">ATP-binding</keyword>
<keyword evidence="4" id="KW-0547">Nucleotide-binding</keyword>
<gene>
    <name evidence="12" type="ORF">DB31_8601</name>
</gene>
<dbReference type="PATRIC" id="fig|394096.3.peg.4641"/>
<evidence type="ECO:0000256" key="8">
    <source>
        <dbReference type="ARBA" id="ARBA00023098"/>
    </source>
</evidence>
<feature type="domain" description="GHMP kinase C-terminal" evidence="11">
    <location>
        <begin position="252"/>
        <end position="325"/>
    </location>
</feature>
<evidence type="ECO:0000256" key="5">
    <source>
        <dbReference type="ARBA" id="ARBA00022777"/>
    </source>
</evidence>
<dbReference type="Proteomes" id="UP000028725">
    <property type="component" value="Unassembled WGS sequence"/>
</dbReference>
<evidence type="ECO:0000259" key="11">
    <source>
        <dbReference type="Pfam" id="PF08544"/>
    </source>
</evidence>
<keyword evidence="7" id="KW-0460">Magnesium</keyword>
<dbReference type="InterPro" id="IPR013750">
    <property type="entry name" value="GHMP_kinase_C_dom"/>
</dbReference>
<dbReference type="Pfam" id="PF00288">
    <property type="entry name" value="GHMP_kinases_N"/>
    <property type="match status" value="1"/>
</dbReference>
<dbReference type="InterPro" id="IPR020568">
    <property type="entry name" value="Ribosomal_Su5_D2-typ_SF"/>
</dbReference>
<evidence type="ECO:0000256" key="9">
    <source>
        <dbReference type="ARBA" id="ARBA00029438"/>
    </source>
</evidence>
<evidence type="ECO:0000313" key="13">
    <source>
        <dbReference type="Proteomes" id="UP000028725"/>
    </source>
</evidence>
<dbReference type="PANTHER" id="PTHR43290:SF2">
    <property type="entry name" value="MEVALONATE KINASE"/>
    <property type="match status" value="1"/>
</dbReference>
<dbReference type="UniPathway" id="UPA00057">
    <property type="reaction ID" value="UER00098"/>
</dbReference>
<comment type="pathway">
    <text evidence="9">Isoprenoid biosynthesis; isopentenyl diphosphate biosynthesis via mevalonate pathway; isopentenyl diphosphate from (R)-mevalonate: step 1/3.</text>
</comment>
<accession>A0A085WHT5</accession>
<dbReference type="STRING" id="394096.DB31_8601"/>
<evidence type="ECO:0000256" key="3">
    <source>
        <dbReference type="ARBA" id="ARBA00022679"/>
    </source>
</evidence>
<dbReference type="OrthoDB" id="1522677at2"/>
<keyword evidence="5 12" id="KW-0418">Kinase</keyword>
<dbReference type="InterPro" id="IPR014721">
    <property type="entry name" value="Ribsml_uS5_D2-typ_fold_subgr"/>
</dbReference>
<dbReference type="Pfam" id="PF08544">
    <property type="entry name" value="GHMP_kinases_C"/>
    <property type="match status" value="1"/>
</dbReference>
<evidence type="ECO:0000256" key="4">
    <source>
        <dbReference type="ARBA" id="ARBA00022741"/>
    </source>
</evidence>
<dbReference type="Gene3D" id="3.30.230.10">
    <property type="match status" value="1"/>
</dbReference>
<dbReference type="GO" id="GO:0005524">
    <property type="term" value="F:ATP binding"/>
    <property type="evidence" value="ECO:0007669"/>
    <property type="project" value="UniProtKB-KW"/>
</dbReference>
<dbReference type="EMBL" id="JMCB01000008">
    <property type="protein sequence ID" value="KFE67248.1"/>
    <property type="molecule type" value="Genomic_DNA"/>
</dbReference>
<keyword evidence="13" id="KW-1185">Reference proteome</keyword>
<dbReference type="InterPro" id="IPR006205">
    <property type="entry name" value="Mev_gal_kin"/>
</dbReference>
<sequence length="359" mass="37225">MERALSAPGKLFVAGEYAVLWGGVARVAAVGPRTAALVRRRADARVHVCLEEGTLKGSATPKGVRWDGEVPAGFAFVARTLDEALRAHGRQGVGFELAVAPSAVGPGGLKLGMGGSACATVLAADAARYVLEERFDALKLALVAHTLGQSGKGSGGDVAASFAGGVLRYRRYDVSALMAASSTGGFRAALLESPSVDVWRLPPPKLSLAYAFTGESASTRVLISQVEARMDAAARQAFVARSDAVGHAIEEGLGGGDFRAFKEAVTAQQALLQELGPTETDAMRRILAIAASYDCAGKQSGAGGGDGCILFAPNPEARAELMKGLEARGFHSMTLEVEPGLRGEAQADPRLRAWLDAHA</sequence>
<evidence type="ECO:0000256" key="2">
    <source>
        <dbReference type="ARBA" id="ARBA00022516"/>
    </source>
</evidence>
<evidence type="ECO:0000256" key="7">
    <source>
        <dbReference type="ARBA" id="ARBA00022842"/>
    </source>
</evidence>
<comment type="caution">
    <text evidence="12">The sequence shown here is derived from an EMBL/GenBank/DDBJ whole genome shotgun (WGS) entry which is preliminary data.</text>
</comment>
<keyword evidence="8" id="KW-0443">Lipid metabolism</keyword>
<evidence type="ECO:0000256" key="1">
    <source>
        <dbReference type="ARBA" id="ARBA00022490"/>
    </source>
</evidence>
<name>A0A085WHT5_9BACT</name>
<protein>
    <submittedName>
        <fullName evidence="12">Phosphomevalonate kinase</fullName>
    </submittedName>
</protein>
<dbReference type="RefSeq" id="WP_044191250.1">
    <property type="nucleotide sequence ID" value="NZ_JMCB01000008.1"/>
</dbReference>
<keyword evidence="3" id="KW-0808">Transferase</keyword>
<dbReference type="AlphaFoldDB" id="A0A085WHT5"/>
<dbReference type="GO" id="GO:0019287">
    <property type="term" value="P:isopentenyl diphosphate biosynthetic process, mevalonate pathway"/>
    <property type="evidence" value="ECO:0007669"/>
    <property type="project" value="UniProtKB-UniPathway"/>
</dbReference>
<dbReference type="GO" id="GO:0004496">
    <property type="term" value="F:mevalonate kinase activity"/>
    <property type="evidence" value="ECO:0007669"/>
    <property type="project" value="InterPro"/>
</dbReference>